<evidence type="ECO:0000313" key="10">
    <source>
        <dbReference type="Proteomes" id="UP001589585"/>
    </source>
</evidence>
<dbReference type="InterPro" id="IPR024079">
    <property type="entry name" value="MetalloPept_cat_dom_sf"/>
</dbReference>
<proteinExistence type="predicted"/>
<keyword evidence="3 6" id="KW-0732">Signal</keyword>
<accession>A0ABV5F9B1</accession>
<keyword evidence="4" id="KW-0378">Hydrolase</keyword>
<comment type="caution">
    <text evidence="9">The sequence shown here is derived from an EMBL/GenBank/DDBJ whole genome shotgun (WGS) entry which is preliminary data.</text>
</comment>
<feature type="signal peptide" evidence="6">
    <location>
        <begin position="1"/>
        <end position="22"/>
    </location>
</feature>
<gene>
    <name evidence="9" type="ORF">ACFFU9_04700</name>
</gene>
<protein>
    <submittedName>
        <fullName evidence="9">T9SS type A sorting domain-containing protein</fullName>
    </submittedName>
</protein>
<keyword evidence="1" id="KW-0645">Protease</keyword>
<evidence type="ECO:0000259" key="8">
    <source>
        <dbReference type="Pfam" id="PF18962"/>
    </source>
</evidence>
<dbReference type="InterPro" id="IPR013783">
    <property type="entry name" value="Ig-like_fold"/>
</dbReference>
<evidence type="ECO:0000313" key="9">
    <source>
        <dbReference type="EMBL" id="MFB9056035.1"/>
    </source>
</evidence>
<evidence type="ECO:0000256" key="6">
    <source>
        <dbReference type="SAM" id="SignalP"/>
    </source>
</evidence>
<feature type="chain" id="PRO_5047341093" evidence="6">
    <location>
        <begin position="23"/>
        <end position="621"/>
    </location>
</feature>
<evidence type="ECO:0000256" key="4">
    <source>
        <dbReference type="ARBA" id="ARBA00022801"/>
    </source>
</evidence>
<dbReference type="Gene3D" id="3.40.390.10">
    <property type="entry name" value="Collagenase (Catalytic Domain)"/>
    <property type="match status" value="1"/>
</dbReference>
<dbReference type="SUPFAM" id="SSF55486">
    <property type="entry name" value="Metalloproteases ('zincins'), catalytic domain"/>
    <property type="match status" value="1"/>
</dbReference>
<organism evidence="9 10">
    <name type="scientific">Mariniflexile ostreae</name>
    <dbReference type="NCBI Taxonomy" id="1520892"/>
    <lineage>
        <taxon>Bacteria</taxon>
        <taxon>Pseudomonadati</taxon>
        <taxon>Bacteroidota</taxon>
        <taxon>Flavobacteriia</taxon>
        <taxon>Flavobacteriales</taxon>
        <taxon>Flavobacteriaceae</taxon>
        <taxon>Mariniflexile</taxon>
    </lineage>
</organism>
<keyword evidence="5" id="KW-0862">Zinc</keyword>
<dbReference type="Pfam" id="PF18962">
    <property type="entry name" value="Por_Secre_tail"/>
    <property type="match status" value="1"/>
</dbReference>
<feature type="domain" description="Secretion system C-terminal sorting" evidence="8">
    <location>
        <begin position="547"/>
        <end position="619"/>
    </location>
</feature>
<sequence>MKNTTLIVLFAVLLFTTSTTSAQVALKELSLKEQIENANLVLEGRVISKKSFWSNHVIYTANTVEVYKTFKGQAPKTVDVLTLGGTVGLQALKVSSSLTLNIGDIGVFTLNHTATAQKSSTTKYKPHAAVQGFYKYNLYDDVAVNPFHTKQGITDSFYREIMTHTKSGFTETSVFNVKTIQSKLAQSKNTLAPSAIIFSPTSISAGTKSILTITIPPRNTGTGFGNIKGKVSFENADNGGLDYIDALNTQITSWSNTAITVEVPSNAGTGKVLVKNADNTMSVSNTNLIITFAEENVVYDPDDQTEIGGSNGALPARAYRVQHINENGNGGYTFQMNTRFDANTEAKAAFEKALESWRCTTRINWTLGPVTPVDEVTFESRQAQQAQSINIVRFDNGDELDNSILGQCYSWYKGCELSNGTFVWYVAEMDLVFNDNVNWNFGPQSTIQSSGNYDFESIALHELGHAHQLAHVIDTNPINDNSNDVMHYALQFKEDQRVLANINISAASGIQNRSTTTKVCNLPLMINYSASCTLGLDESTLKDIIEIYPNPTKGELFISSPSTITIKNIFIYDVSGRLMSKQNLPNQAPLHTLHLNNFTKGIYFIKFQSEATFITKKIILE</sequence>
<evidence type="ECO:0000256" key="1">
    <source>
        <dbReference type="ARBA" id="ARBA00022670"/>
    </source>
</evidence>
<dbReference type="Proteomes" id="UP001589585">
    <property type="component" value="Unassembled WGS sequence"/>
</dbReference>
<dbReference type="SUPFAM" id="SSF81296">
    <property type="entry name" value="E set domains"/>
    <property type="match status" value="1"/>
</dbReference>
<evidence type="ECO:0000256" key="5">
    <source>
        <dbReference type="ARBA" id="ARBA00022833"/>
    </source>
</evidence>
<dbReference type="Pfam" id="PF00413">
    <property type="entry name" value="Peptidase_M10"/>
    <property type="match status" value="1"/>
</dbReference>
<feature type="domain" description="Peptidase M10 metallopeptidase" evidence="7">
    <location>
        <begin position="332"/>
        <end position="477"/>
    </location>
</feature>
<dbReference type="NCBIfam" id="TIGR04183">
    <property type="entry name" value="Por_Secre_tail"/>
    <property type="match status" value="1"/>
</dbReference>
<evidence type="ECO:0000256" key="3">
    <source>
        <dbReference type="ARBA" id="ARBA00022729"/>
    </source>
</evidence>
<dbReference type="Gene3D" id="2.60.40.10">
    <property type="entry name" value="Immunoglobulins"/>
    <property type="match status" value="1"/>
</dbReference>
<dbReference type="EMBL" id="JBHMFC010000013">
    <property type="protein sequence ID" value="MFB9056035.1"/>
    <property type="molecule type" value="Genomic_DNA"/>
</dbReference>
<evidence type="ECO:0000259" key="7">
    <source>
        <dbReference type="Pfam" id="PF00413"/>
    </source>
</evidence>
<keyword evidence="2" id="KW-0479">Metal-binding</keyword>
<dbReference type="RefSeq" id="WP_379860227.1">
    <property type="nucleotide sequence ID" value="NZ_JBHMFC010000013.1"/>
</dbReference>
<dbReference type="InterPro" id="IPR026444">
    <property type="entry name" value="Secre_tail"/>
</dbReference>
<dbReference type="InterPro" id="IPR014756">
    <property type="entry name" value="Ig_E-set"/>
</dbReference>
<keyword evidence="10" id="KW-1185">Reference proteome</keyword>
<dbReference type="InterPro" id="IPR001818">
    <property type="entry name" value="Pept_M10_metallopeptidase"/>
</dbReference>
<reference evidence="9 10" key="1">
    <citation type="submission" date="2024-09" db="EMBL/GenBank/DDBJ databases">
        <authorList>
            <person name="Sun Q."/>
            <person name="Mori K."/>
        </authorList>
    </citation>
    <scope>NUCLEOTIDE SEQUENCE [LARGE SCALE GENOMIC DNA]</scope>
    <source>
        <strain evidence="9 10">CECT 8622</strain>
    </source>
</reference>
<name>A0ABV5F9B1_9FLAO</name>
<evidence type="ECO:0000256" key="2">
    <source>
        <dbReference type="ARBA" id="ARBA00022723"/>
    </source>
</evidence>